<proteinExistence type="predicted"/>
<sequence>MSQNRVLPEPDDPMTQALRLRASSGFLGQVLMASSSFPVGMILFSNL</sequence>
<accession>A0A174S0D2</accession>
<protein>
    <submittedName>
        <fullName evidence="2">Uncharacterized protein</fullName>
    </submittedName>
</protein>
<evidence type="ECO:0000256" key="1">
    <source>
        <dbReference type="SAM" id="Phobius"/>
    </source>
</evidence>
<keyword evidence="1" id="KW-0812">Transmembrane</keyword>
<keyword evidence="1" id="KW-0472">Membrane</keyword>
<feature type="transmembrane region" description="Helical" evidence="1">
    <location>
        <begin position="20"/>
        <end position="44"/>
    </location>
</feature>
<dbReference type="EMBL" id="CZBE01000016">
    <property type="protein sequence ID" value="CUP91182.1"/>
    <property type="molecule type" value="Genomic_DNA"/>
</dbReference>
<keyword evidence="1" id="KW-1133">Transmembrane helix</keyword>
<dbReference type="AlphaFoldDB" id="A0A174S0D2"/>
<gene>
    <name evidence="2" type="ORF">ERS852551_02359</name>
</gene>
<reference evidence="2 3" key="1">
    <citation type="submission" date="2015-09" db="EMBL/GenBank/DDBJ databases">
        <authorList>
            <consortium name="Pathogen Informatics"/>
        </authorList>
    </citation>
    <scope>NUCLEOTIDE SEQUENCE [LARGE SCALE GENOMIC DNA]</scope>
    <source>
        <strain evidence="2 3">2789STDY5834939</strain>
    </source>
</reference>
<organism evidence="2 3">
    <name type="scientific">Anaerotruncus colihominis</name>
    <dbReference type="NCBI Taxonomy" id="169435"/>
    <lineage>
        <taxon>Bacteria</taxon>
        <taxon>Bacillati</taxon>
        <taxon>Bacillota</taxon>
        <taxon>Clostridia</taxon>
        <taxon>Eubacteriales</taxon>
        <taxon>Oscillospiraceae</taxon>
        <taxon>Anaerotruncus</taxon>
    </lineage>
</organism>
<evidence type="ECO:0000313" key="2">
    <source>
        <dbReference type="EMBL" id="CUP91182.1"/>
    </source>
</evidence>
<evidence type="ECO:0000313" key="3">
    <source>
        <dbReference type="Proteomes" id="UP000095765"/>
    </source>
</evidence>
<dbReference type="Proteomes" id="UP000095765">
    <property type="component" value="Unassembled WGS sequence"/>
</dbReference>
<name>A0A174S0D2_9FIRM</name>